<reference evidence="14 15" key="1">
    <citation type="submission" date="2016-06" db="EMBL/GenBank/DDBJ databases">
        <authorList>
            <consortium name="Pathogen Informatics"/>
        </authorList>
    </citation>
    <scope>NUCLEOTIDE SEQUENCE [LARGE SCALE GENOMIC DNA]</scope>
    <source>
        <strain evidence="14">PmlGA01</strain>
    </source>
</reference>
<evidence type="ECO:0000256" key="8">
    <source>
        <dbReference type="ARBA" id="ARBA00023242"/>
    </source>
</evidence>
<evidence type="ECO:0000256" key="11">
    <source>
        <dbReference type="SAM" id="MobiDB-lite"/>
    </source>
</evidence>
<dbReference type="PROSITE" id="PS51684">
    <property type="entry name" value="SAM_MT_TRM5_TYW2"/>
    <property type="match status" value="1"/>
</dbReference>
<dbReference type="GO" id="GO:0002939">
    <property type="term" value="P:tRNA N1-guanine methylation"/>
    <property type="evidence" value="ECO:0007669"/>
    <property type="project" value="TreeGrafter"/>
</dbReference>
<dbReference type="GO" id="GO:0052906">
    <property type="term" value="F:tRNA (guanine(37)-N1)-methyltransferase activity"/>
    <property type="evidence" value="ECO:0007669"/>
    <property type="project" value="UniProtKB-UniRule"/>
</dbReference>
<sequence>MSFTILFLLHLLRFNYVHLLISRKSIYNFQNMNPLNIQSLKDVKEKVRYDKNCYCLVVNKYRVNEILKNNYAKFWLLNIYKFPSVLKFNDYKGSFSKDHDRGEDILACIQAYMENVQRSRDEEEAKIQVVHQDSTNGLPLPVHENTTHSDEADHRLIPLNDYFNRIIEELFISKNNAKDVNPVLIDYISFKEGKAKNGKDNRDEVNNNRRIGFSKNNGEGVHEGEYQNVETHFDSVLDEEDRNMEYIYNANKQKYIQELFKLVEKENMKLKMVTLHFGYENMNTSEILRKIFPSINEIIHKFEIIGHIAHLNFCDKLENYKKIIAQVILDKNKCIKTVINKKDMLNNIHRTFTIELLAGEKNYITQLKENKINVKINYELMYWNSKLKKERDRIYNLVEKNSIILDVFGGVGIFSLLLSKKCCLCFSNDINKHAYNYMNINIELNKARNILTYNLDGRDFLRMVFRLNIFSKKNFLLTMNIDEQNRKNISQDVINSTDHDIFDKKKKKRKKENVRSQNCEIGEPNNLVDTNNRGRSYHSLKNEKKFDEHIGASSTTKCSGCIDMDKCIVHKENYHTEEIAVLNSSKNGNYKRINNATASEVSNDTCIDVQKKKQVNDIIDSSSECSTSSAFVLGNKNDTTVSEEESYRVDINLSIYKDIHILMNLPQTALEFLDVFKNLKKEKEKDQVRNIYIHCYYFSKPEFFYEHAEKNILLHFQALPHDMKITEIRKVSPGKLMYVVEFNLKNLLTN</sequence>
<evidence type="ECO:0000256" key="2">
    <source>
        <dbReference type="ARBA" id="ARBA00022490"/>
    </source>
</evidence>
<dbReference type="GO" id="GO:0005759">
    <property type="term" value="C:mitochondrial matrix"/>
    <property type="evidence" value="ECO:0007669"/>
    <property type="project" value="UniProtKB-SubCell"/>
</dbReference>
<dbReference type="Gene3D" id="3.30.300.110">
    <property type="entry name" value="Met-10+ protein-like domains"/>
    <property type="match status" value="1"/>
</dbReference>
<dbReference type="InterPro" id="IPR025792">
    <property type="entry name" value="tRNA_Gua_MeTrfase_euk"/>
</dbReference>
<dbReference type="PANTHER" id="PTHR23245">
    <property type="entry name" value="TRNA METHYLTRANSFERASE"/>
    <property type="match status" value="1"/>
</dbReference>
<comment type="catalytic activity">
    <reaction evidence="9 10">
        <text>guanosine(37) in tRNA + S-adenosyl-L-methionine = N(1)-methylguanosine(37) in tRNA + S-adenosyl-L-homocysteine + H(+)</text>
        <dbReference type="Rhea" id="RHEA:36899"/>
        <dbReference type="Rhea" id="RHEA-COMP:10145"/>
        <dbReference type="Rhea" id="RHEA-COMP:10147"/>
        <dbReference type="ChEBI" id="CHEBI:15378"/>
        <dbReference type="ChEBI" id="CHEBI:57856"/>
        <dbReference type="ChEBI" id="CHEBI:59789"/>
        <dbReference type="ChEBI" id="CHEBI:73542"/>
        <dbReference type="ChEBI" id="CHEBI:74269"/>
        <dbReference type="EC" id="2.1.1.228"/>
    </reaction>
</comment>
<evidence type="ECO:0000256" key="7">
    <source>
        <dbReference type="ARBA" id="ARBA00023128"/>
    </source>
</evidence>
<dbReference type="GO" id="GO:0005634">
    <property type="term" value="C:nucleus"/>
    <property type="evidence" value="ECO:0007669"/>
    <property type="project" value="UniProtKB-SubCell"/>
</dbReference>
<comment type="function">
    <text evidence="10">Specifically methylates the N1 position of guanosine-37 in various cytoplasmic and mitochondrial tRNAs. Methylation is not dependent on the nature of the nucleoside 5' of the target nucleoside. This is the first step in the biosynthesis of wybutosine (yW), a modified base adjacent to the anticodon of tRNAs and required for accurate decoding.</text>
</comment>
<feature type="binding site" evidence="10">
    <location>
        <begin position="456"/>
        <end position="457"/>
    </location>
    <ligand>
        <name>S-adenosyl-L-methionine</name>
        <dbReference type="ChEBI" id="CHEBI:59789"/>
    </ligand>
</feature>
<dbReference type="InterPro" id="IPR056744">
    <property type="entry name" value="TRM5/TYW2-like_N"/>
</dbReference>
<evidence type="ECO:0000313" key="14">
    <source>
        <dbReference type="EMBL" id="SBT70919.1"/>
    </source>
</evidence>
<keyword evidence="8 10" id="KW-0539">Nucleus</keyword>
<evidence type="ECO:0000256" key="5">
    <source>
        <dbReference type="ARBA" id="ARBA00022691"/>
    </source>
</evidence>
<evidence type="ECO:0000259" key="13">
    <source>
        <dbReference type="PROSITE" id="PS51684"/>
    </source>
</evidence>
<comment type="similarity">
    <text evidence="10">Belongs to the TRM5 / TYW2 family.</text>
</comment>
<keyword evidence="2 10" id="KW-0963">Cytoplasm</keyword>
<feature type="region of interest" description="Disordered" evidence="11">
    <location>
        <begin position="504"/>
        <end position="533"/>
    </location>
</feature>
<organism evidence="14 15">
    <name type="scientific">Plasmodium malariae</name>
    <dbReference type="NCBI Taxonomy" id="5858"/>
    <lineage>
        <taxon>Eukaryota</taxon>
        <taxon>Sar</taxon>
        <taxon>Alveolata</taxon>
        <taxon>Apicomplexa</taxon>
        <taxon>Aconoidasida</taxon>
        <taxon>Haemosporida</taxon>
        <taxon>Plasmodiidae</taxon>
        <taxon>Plasmodium</taxon>
        <taxon>Plasmodium (Plasmodium)</taxon>
    </lineage>
</organism>
<name>A0A1C3KBH3_PLAMA</name>
<feature type="binding site" evidence="10">
    <location>
        <begin position="429"/>
        <end position="430"/>
    </location>
    <ligand>
        <name>S-adenosyl-L-methionine</name>
        <dbReference type="ChEBI" id="CHEBI:59789"/>
    </ligand>
</feature>
<feature type="domain" description="SAM-dependent methyltransferase TRM5/TYW2-type" evidence="13">
    <location>
        <begin position="302"/>
        <end position="746"/>
    </location>
</feature>
<dbReference type="PANTHER" id="PTHR23245:SF43">
    <property type="entry name" value="TRNA (GUANINE(37)-N1)-METHYLTRANSFERASE 2"/>
    <property type="match status" value="1"/>
</dbReference>
<dbReference type="AlphaFoldDB" id="A0A1C3KBH3"/>
<dbReference type="FunFam" id="3.30.300.110:FF:000001">
    <property type="entry name" value="tRNA (guanine(37)-N1)-methyltransferase"/>
    <property type="match status" value="1"/>
</dbReference>
<dbReference type="HAMAP" id="MF_03152">
    <property type="entry name" value="TRM5"/>
    <property type="match status" value="1"/>
</dbReference>
<keyword evidence="4 10" id="KW-0808">Transferase</keyword>
<evidence type="ECO:0000256" key="4">
    <source>
        <dbReference type="ARBA" id="ARBA00022679"/>
    </source>
</evidence>
<accession>A0A1C3KBH3</accession>
<dbReference type="EMBL" id="LT594495">
    <property type="protein sequence ID" value="SBT70919.1"/>
    <property type="molecule type" value="Genomic_DNA"/>
</dbReference>
<evidence type="ECO:0000256" key="10">
    <source>
        <dbReference type="HAMAP-Rule" id="MF_03152"/>
    </source>
</evidence>
<feature type="signal peptide" evidence="12">
    <location>
        <begin position="1"/>
        <end position="19"/>
    </location>
</feature>
<evidence type="ECO:0000256" key="12">
    <source>
        <dbReference type="SAM" id="SignalP"/>
    </source>
</evidence>
<keyword evidence="3 10" id="KW-0489">Methyltransferase</keyword>
<dbReference type="Proteomes" id="UP000219799">
    <property type="component" value="Chromosome 7"/>
</dbReference>
<dbReference type="SUPFAM" id="SSF53335">
    <property type="entry name" value="S-adenosyl-L-methionine-dependent methyltransferases"/>
    <property type="match status" value="1"/>
</dbReference>
<dbReference type="GO" id="GO:0070901">
    <property type="term" value="P:mitochondrial tRNA methylation"/>
    <property type="evidence" value="ECO:0007669"/>
    <property type="project" value="UniProtKB-ARBA"/>
</dbReference>
<keyword evidence="5 10" id="KW-0949">S-adenosyl-L-methionine</keyword>
<evidence type="ECO:0000256" key="6">
    <source>
        <dbReference type="ARBA" id="ARBA00022694"/>
    </source>
</evidence>
<feature type="chain" id="PRO_5008677635" description="tRNA (guanine(37)-N1)-methyltransferase" evidence="12">
    <location>
        <begin position="20"/>
        <end position="750"/>
    </location>
</feature>
<dbReference type="VEuPathDB" id="PlasmoDB:PmUG01_07025800"/>
<dbReference type="Pfam" id="PF02475">
    <property type="entry name" value="TRM5-TYW2_MTfase"/>
    <property type="match status" value="1"/>
</dbReference>
<dbReference type="InterPro" id="IPR030382">
    <property type="entry name" value="MeTrfase_TRM5/TYW2"/>
</dbReference>
<dbReference type="EC" id="2.1.1.228" evidence="10"/>
<dbReference type="Pfam" id="PF25133">
    <property type="entry name" value="TYW2_N_2"/>
    <property type="match status" value="1"/>
</dbReference>
<feature type="binding site" evidence="10">
    <location>
        <position position="391"/>
    </location>
    <ligand>
        <name>S-adenosyl-L-methionine</name>
        <dbReference type="ChEBI" id="CHEBI:59789"/>
    </ligand>
</feature>
<evidence type="ECO:0000256" key="1">
    <source>
        <dbReference type="ARBA" id="ARBA00009775"/>
    </source>
</evidence>
<dbReference type="Gene3D" id="3.40.50.150">
    <property type="entry name" value="Vaccinia Virus protein VP39"/>
    <property type="match status" value="2"/>
</dbReference>
<evidence type="ECO:0000256" key="3">
    <source>
        <dbReference type="ARBA" id="ARBA00022603"/>
    </source>
</evidence>
<proteinExistence type="inferred from homology"/>
<keyword evidence="6 10" id="KW-0819">tRNA processing</keyword>
<evidence type="ECO:0000313" key="15">
    <source>
        <dbReference type="Proteomes" id="UP000219799"/>
    </source>
</evidence>
<comment type="subunit">
    <text evidence="10">Monomer.</text>
</comment>
<protein>
    <recommendedName>
        <fullName evidence="10">tRNA (guanine(37)-N1)-methyltransferase</fullName>
        <ecNumber evidence="10">2.1.1.228</ecNumber>
    </recommendedName>
    <alternativeName>
        <fullName evidence="10">M1G-methyltransferase</fullName>
    </alternativeName>
    <alternativeName>
        <fullName evidence="10">tRNA [GM37] methyltransferase</fullName>
    </alternativeName>
    <alternativeName>
        <fullName evidence="10">tRNA methyltransferase 5 homolog</fullName>
    </alternativeName>
</protein>
<dbReference type="InterPro" id="IPR029063">
    <property type="entry name" value="SAM-dependent_MTases_sf"/>
</dbReference>
<comment type="subcellular location">
    <subcellularLocation>
        <location evidence="10">Mitochondrion matrix</location>
    </subcellularLocation>
    <subcellularLocation>
        <location evidence="10">Nucleus</location>
    </subcellularLocation>
    <subcellularLocation>
        <location evidence="10">Cytoplasm</location>
    </subcellularLocation>
    <text evidence="10">Predominantly in the mitochondria and in the nucleus.</text>
</comment>
<keyword evidence="7 10" id="KW-0496">Mitochondrion</keyword>
<dbReference type="InterPro" id="IPR056743">
    <property type="entry name" value="TRM5-TYW2-like_MTfase"/>
</dbReference>
<feature type="binding site" evidence="10">
    <location>
        <position position="664"/>
    </location>
    <ligand>
        <name>S-adenosyl-L-methionine</name>
        <dbReference type="ChEBI" id="CHEBI:59789"/>
    </ligand>
</feature>
<comment type="similarity">
    <text evidence="1">Belongs to the class I-like SAM-binding methyltransferase superfamily. TRM5/TYW2 family.</text>
</comment>
<keyword evidence="12" id="KW-0732">Signal</keyword>
<gene>
    <name evidence="14" type="primary">PmlGA01_070016600</name>
    <name evidence="14" type="ORF">PMLGA01_070016600</name>
</gene>
<evidence type="ECO:0000256" key="9">
    <source>
        <dbReference type="ARBA" id="ARBA00047783"/>
    </source>
</evidence>